<comment type="caution">
    <text evidence="1">The sequence shown here is derived from an EMBL/GenBank/DDBJ whole genome shotgun (WGS) entry which is preliminary data.</text>
</comment>
<dbReference type="AlphaFoldDB" id="A0A9W9GC89"/>
<evidence type="ECO:0000313" key="1">
    <source>
        <dbReference type="EMBL" id="KAJ5116204.1"/>
    </source>
</evidence>
<organism evidence="1 2">
    <name type="scientific">Penicillium angulare</name>
    <dbReference type="NCBI Taxonomy" id="116970"/>
    <lineage>
        <taxon>Eukaryota</taxon>
        <taxon>Fungi</taxon>
        <taxon>Dikarya</taxon>
        <taxon>Ascomycota</taxon>
        <taxon>Pezizomycotina</taxon>
        <taxon>Eurotiomycetes</taxon>
        <taxon>Eurotiomycetidae</taxon>
        <taxon>Eurotiales</taxon>
        <taxon>Aspergillaceae</taxon>
        <taxon>Penicillium</taxon>
    </lineage>
</organism>
<reference evidence="1" key="1">
    <citation type="submission" date="2022-11" db="EMBL/GenBank/DDBJ databases">
        <authorList>
            <person name="Petersen C."/>
        </authorList>
    </citation>
    <scope>NUCLEOTIDE SEQUENCE</scope>
    <source>
        <strain evidence="1">IBT 30069</strain>
    </source>
</reference>
<dbReference type="OrthoDB" id="5282002at2759"/>
<gene>
    <name evidence="1" type="ORF">N7456_000552</name>
</gene>
<dbReference type="Proteomes" id="UP001149165">
    <property type="component" value="Unassembled WGS sequence"/>
</dbReference>
<evidence type="ECO:0000313" key="2">
    <source>
        <dbReference type="Proteomes" id="UP001149165"/>
    </source>
</evidence>
<dbReference type="EMBL" id="JAPQKH010000001">
    <property type="protein sequence ID" value="KAJ5116204.1"/>
    <property type="molecule type" value="Genomic_DNA"/>
</dbReference>
<reference evidence="1" key="2">
    <citation type="journal article" date="2023" name="IMA Fungus">
        <title>Comparative genomic study of the Penicillium genus elucidates a diverse pangenome and 15 lateral gene transfer events.</title>
        <authorList>
            <person name="Petersen C."/>
            <person name="Sorensen T."/>
            <person name="Nielsen M.R."/>
            <person name="Sondergaard T.E."/>
            <person name="Sorensen J.L."/>
            <person name="Fitzpatrick D.A."/>
            <person name="Frisvad J.C."/>
            <person name="Nielsen K.L."/>
        </authorList>
    </citation>
    <scope>NUCLEOTIDE SEQUENCE</scope>
    <source>
        <strain evidence="1">IBT 30069</strain>
    </source>
</reference>
<sequence>MTTGVEHYNLPEMDQQMQDLIDAFEAHPQVQPPSPHPTAFFLLDFVRNSHKMLKTVDHSKYTSGDSSAAETVKEVVGRNQFSNLLLNDSSGKLSLMTGGDPSNPIDFGPQIKEKARILNEY</sequence>
<name>A0A9W9GC89_9EURO</name>
<proteinExistence type="predicted"/>
<accession>A0A9W9GC89</accession>
<keyword evidence="2" id="KW-1185">Reference proteome</keyword>
<protein>
    <submittedName>
        <fullName evidence="1">Uncharacterized protein</fullName>
    </submittedName>
</protein>